<dbReference type="InterPro" id="IPR006026">
    <property type="entry name" value="Peptidase_Metallo"/>
</dbReference>
<dbReference type="InterPro" id="IPR001818">
    <property type="entry name" value="Pept_M10_metallopeptidase"/>
</dbReference>
<dbReference type="Pfam" id="PF08548">
    <property type="entry name" value="Peptidase_M10_C"/>
    <property type="match status" value="2"/>
</dbReference>
<keyword evidence="6" id="KW-0378">Hydrolase</keyword>
<evidence type="ECO:0000313" key="11">
    <source>
        <dbReference type="Proteomes" id="UP000557739"/>
    </source>
</evidence>
<dbReference type="EMBL" id="JACIJJ010000004">
    <property type="protein sequence ID" value="MBB5699313.1"/>
    <property type="molecule type" value="Genomic_DNA"/>
</dbReference>
<dbReference type="SUPFAM" id="SSF55486">
    <property type="entry name" value="Metalloproteases ('zincins'), catalytic domain"/>
    <property type="match status" value="1"/>
</dbReference>
<evidence type="ECO:0000256" key="8">
    <source>
        <dbReference type="SAM" id="MobiDB-lite"/>
    </source>
</evidence>
<dbReference type="SUPFAM" id="SSF51120">
    <property type="entry name" value="beta-Roll"/>
    <property type="match status" value="1"/>
</dbReference>
<evidence type="ECO:0000256" key="2">
    <source>
        <dbReference type="ARBA" id="ARBA00022525"/>
    </source>
</evidence>
<evidence type="ECO:0000256" key="1">
    <source>
        <dbReference type="ARBA" id="ARBA00004613"/>
    </source>
</evidence>
<organism evidence="10 11">
    <name type="scientific">Sphingomonas yantingensis</name>
    <dbReference type="NCBI Taxonomy" id="1241761"/>
    <lineage>
        <taxon>Bacteria</taxon>
        <taxon>Pseudomonadati</taxon>
        <taxon>Pseudomonadota</taxon>
        <taxon>Alphaproteobacteria</taxon>
        <taxon>Sphingomonadales</taxon>
        <taxon>Sphingomonadaceae</taxon>
        <taxon>Sphingomonas</taxon>
    </lineage>
</organism>
<comment type="caution">
    <text evidence="10">The sequence shown here is derived from an EMBL/GenBank/DDBJ whole genome shotgun (WGS) entry which is preliminary data.</text>
</comment>
<evidence type="ECO:0000256" key="6">
    <source>
        <dbReference type="ARBA" id="ARBA00022801"/>
    </source>
</evidence>
<dbReference type="GO" id="GO:0005615">
    <property type="term" value="C:extracellular space"/>
    <property type="evidence" value="ECO:0007669"/>
    <property type="project" value="InterPro"/>
</dbReference>
<dbReference type="GO" id="GO:0004222">
    <property type="term" value="F:metalloendopeptidase activity"/>
    <property type="evidence" value="ECO:0007669"/>
    <property type="project" value="InterPro"/>
</dbReference>
<dbReference type="AlphaFoldDB" id="A0A7W9EIL4"/>
<dbReference type="Pfam" id="PF00413">
    <property type="entry name" value="Peptidase_M10"/>
    <property type="match status" value="1"/>
</dbReference>
<keyword evidence="7" id="KW-0862">Zinc</keyword>
<reference evidence="10 11" key="1">
    <citation type="submission" date="2020-08" db="EMBL/GenBank/DDBJ databases">
        <title>Genomic Encyclopedia of Type Strains, Phase IV (KMG-IV): sequencing the most valuable type-strain genomes for metagenomic binning, comparative biology and taxonomic classification.</title>
        <authorList>
            <person name="Goeker M."/>
        </authorList>
    </citation>
    <scope>NUCLEOTIDE SEQUENCE [LARGE SCALE GENOMIC DNA]</scope>
    <source>
        <strain evidence="10 11">DSM 27244</strain>
    </source>
</reference>
<proteinExistence type="predicted"/>
<dbReference type="GO" id="GO:0005509">
    <property type="term" value="F:calcium ion binding"/>
    <property type="evidence" value="ECO:0007669"/>
    <property type="project" value="InterPro"/>
</dbReference>
<dbReference type="GO" id="GO:0008270">
    <property type="term" value="F:zinc ion binding"/>
    <property type="evidence" value="ECO:0007669"/>
    <property type="project" value="InterPro"/>
</dbReference>
<evidence type="ECO:0000256" key="4">
    <source>
        <dbReference type="ARBA" id="ARBA00022723"/>
    </source>
</evidence>
<keyword evidence="11" id="KW-1185">Reference proteome</keyword>
<dbReference type="InterPro" id="IPR013858">
    <property type="entry name" value="Peptidase_M10B_C"/>
</dbReference>
<feature type="domain" description="Peptidase metallopeptidase" evidence="9">
    <location>
        <begin position="72"/>
        <end position="269"/>
    </location>
</feature>
<evidence type="ECO:0000259" key="9">
    <source>
        <dbReference type="SMART" id="SM00235"/>
    </source>
</evidence>
<sequence length="653" mass="69059">MSDHSDTMPHVERDWPGVGGETPESLSLDPFAGGSANGKIILTIGQAAANLNRSGYSWNLNNYGELADGVLNFGFWANYQELANSYYVNATGTIAFTEAFDQEAFSVLNAGQQTLVREGIALWDDLVAISFQETKSFNADIVVGNTDTGGAQAYAYLPFGDVLDAAYLTDGFEEIGRLGGDVWIDGFVGSNFFPLDDSFYAKTTVVHELGHALGLSHPGDYNALDDNDGDGVPDPITYANDAFYAQDTQQYSIMSYFDAYETGAQHIDWANLRFGYAATPLVHDIAAIQRIYGADPTTRTGDTVYGFNSTANRAEFDFAKNTAPIVAVYDAGGNDTLDFSGWNTPSVIDLNGGAFSSGGGIEAFASLEAVNASRAALGLAPRSQATYDAYTNLAAELGLTTGLYKDNIAIAYGTVIENAIGGGGNDRLIGNQVGNRLTGGTGRDTFELRNGGTTGVDQVTDWTRGDMLALDKSLRDGNGDGIITWSGATLRLDTGDGDAVRLTGASGSAGLRLMGEVDGLFYYADTRVAPTAKKGQVVHVSDFGDDVLIGSSSRNVSDIFFFDTSNPVAGLGTDRVTFSARDLIVTTTALADDNGDGIIRFDDGTLDLSGSGGTVAITGTNALEYDGMIEENGMRYYVYSAIRSSVGLGSVDI</sequence>
<evidence type="ECO:0000256" key="7">
    <source>
        <dbReference type="ARBA" id="ARBA00022833"/>
    </source>
</evidence>
<evidence type="ECO:0000256" key="3">
    <source>
        <dbReference type="ARBA" id="ARBA00022670"/>
    </source>
</evidence>
<dbReference type="Proteomes" id="UP000557739">
    <property type="component" value="Unassembled WGS sequence"/>
</dbReference>
<name>A0A7W9EIL4_9SPHN</name>
<keyword evidence="4" id="KW-0479">Metal-binding</keyword>
<dbReference type="CDD" id="cd04277">
    <property type="entry name" value="ZnMc_serralysin_like"/>
    <property type="match status" value="1"/>
</dbReference>
<keyword evidence="5" id="KW-0677">Repeat</keyword>
<keyword evidence="3" id="KW-0645">Protease</keyword>
<feature type="region of interest" description="Disordered" evidence="8">
    <location>
        <begin position="1"/>
        <end position="28"/>
    </location>
</feature>
<dbReference type="Gene3D" id="2.150.10.10">
    <property type="entry name" value="Serralysin-like metalloprotease, C-terminal"/>
    <property type="match status" value="1"/>
</dbReference>
<dbReference type="GO" id="GO:0031012">
    <property type="term" value="C:extracellular matrix"/>
    <property type="evidence" value="ECO:0007669"/>
    <property type="project" value="InterPro"/>
</dbReference>
<keyword evidence="2" id="KW-0964">Secreted</keyword>
<protein>
    <recommendedName>
        <fullName evidence="9">Peptidase metallopeptidase domain-containing protein</fullName>
    </recommendedName>
</protein>
<dbReference type="Gene3D" id="3.40.390.10">
    <property type="entry name" value="Collagenase (Catalytic Domain)"/>
    <property type="match status" value="1"/>
</dbReference>
<feature type="compositionally biased region" description="Basic and acidic residues" evidence="8">
    <location>
        <begin position="1"/>
        <end position="15"/>
    </location>
</feature>
<dbReference type="InterPro" id="IPR011049">
    <property type="entry name" value="Serralysin-like_metalloprot_C"/>
</dbReference>
<gene>
    <name evidence="10" type="ORF">FHR19_002679</name>
</gene>
<dbReference type="GO" id="GO:0006508">
    <property type="term" value="P:proteolysis"/>
    <property type="evidence" value="ECO:0007669"/>
    <property type="project" value="UniProtKB-KW"/>
</dbReference>
<dbReference type="SMART" id="SM00235">
    <property type="entry name" value="ZnMc"/>
    <property type="match status" value="1"/>
</dbReference>
<evidence type="ECO:0000256" key="5">
    <source>
        <dbReference type="ARBA" id="ARBA00022737"/>
    </source>
</evidence>
<dbReference type="InterPro" id="IPR034033">
    <property type="entry name" value="Serralysin-like"/>
</dbReference>
<evidence type="ECO:0000313" key="10">
    <source>
        <dbReference type="EMBL" id="MBB5699313.1"/>
    </source>
</evidence>
<comment type="subcellular location">
    <subcellularLocation>
        <location evidence="1">Secreted</location>
    </subcellularLocation>
</comment>
<accession>A0A7W9EIL4</accession>
<dbReference type="InterPro" id="IPR024079">
    <property type="entry name" value="MetalloPept_cat_dom_sf"/>
</dbReference>
<dbReference type="RefSeq" id="WP_281375704.1">
    <property type="nucleotide sequence ID" value="NZ_JACIJJ010000004.1"/>
</dbReference>